<organism evidence="1 2">
    <name type="scientific">Lactuca saligna</name>
    <name type="common">Willowleaf lettuce</name>
    <dbReference type="NCBI Taxonomy" id="75948"/>
    <lineage>
        <taxon>Eukaryota</taxon>
        <taxon>Viridiplantae</taxon>
        <taxon>Streptophyta</taxon>
        <taxon>Embryophyta</taxon>
        <taxon>Tracheophyta</taxon>
        <taxon>Spermatophyta</taxon>
        <taxon>Magnoliopsida</taxon>
        <taxon>eudicotyledons</taxon>
        <taxon>Gunneridae</taxon>
        <taxon>Pentapetalae</taxon>
        <taxon>asterids</taxon>
        <taxon>campanulids</taxon>
        <taxon>Asterales</taxon>
        <taxon>Asteraceae</taxon>
        <taxon>Cichorioideae</taxon>
        <taxon>Cichorieae</taxon>
        <taxon>Lactucinae</taxon>
        <taxon>Lactuca</taxon>
    </lineage>
</organism>
<evidence type="ECO:0000313" key="1">
    <source>
        <dbReference type="EMBL" id="CAI9267157.1"/>
    </source>
</evidence>
<sequence length="278" mass="30452">MTQTLSGKLANSQRKLVALSLAGENLESVNPLISQINNGPLDSFHDKASGGFRGYNSDWSSGYGNIWSSAFLKSGLGSDHLISSSGRFGNIPLLLTTNPHHTVPFCLFIYNHSLPNTLVLINSSSCASLIHHLSSYMAAAQIASLAIRTGNRILLEGGKEAKRSNAILHKFNDLLKASGARNIVLISSVAGLVHVSVGSVYSVTKGMVCLAPYFISDFIWKQLAVVSIQTRLRAMVPRDEFRKRRNKAATIVQVLWMNYVCKVFKKMIRNKGEFVQIS</sequence>
<reference evidence="1" key="1">
    <citation type="submission" date="2023-04" db="EMBL/GenBank/DDBJ databases">
        <authorList>
            <person name="Vijverberg K."/>
            <person name="Xiong W."/>
            <person name="Schranz E."/>
        </authorList>
    </citation>
    <scope>NUCLEOTIDE SEQUENCE</scope>
</reference>
<protein>
    <submittedName>
        <fullName evidence="1">Uncharacterized protein</fullName>
    </submittedName>
</protein>
<dbReference type="AlphaFoldDB" id="A0AA35VQ53"/>
<gene>
    <name evidence="1" type="ORF">LSALG_LOCUS7659</name>
</gene>
<dbReference type="Proteomes" id="UP001177003">
    <property type="component" value="Chromosome 1"/>
</dbReference>
<dbReference type="GO" id="GO:0016491">
    <property type="term" value="F:oxidoreductase activity"/>
    <property type="evidence" value="ECO:0007669"/>
    <property type="project" value="InterPro"/>
</dbReference>
<dbReference type="EMBL" id="OX465077">
    <property type="protein sequence ID" value="CAI9267157.1"/>
    <property type="molecule type" value="Genomic_DNA"/>
</dbReference>
<evidence type="ECO:0000313" key="2">
    <source>
        <dbReference type="Proteomes" id="UP001177003"/>
    </source>
</evidence>
<name>A0AA35VQ53_LACSI</name>
<dbReference type="PROSITE" id="PS50096">
    <property type="entry name" value="IQ"/>
    <property type="match status" value="1"/>
</dbReference>
<dbReference type="Gene3D" id="3.40.605.10">
    <property type="entry name" value="Aldehyde Dehydrogenase, Chain A, domain 1"/>
    <property type="match status" value="1"/>
</dbReference>
<dbReference type="InterPro" id="IPR016162">
    <property type="entry name" value="Ald_DH_N"/>
</dbReference>
<accession>A0AA35VQ53</accession>
<proteinExistence type="predicted"/>
<keyword evidence="2" id="KW-1185">Reference proteome</keyword>